<gene>
    <name evidence="2" type="ORF">SACC_08940</name>
</gene>
<sequence length="157" mass="18399">MQNLNVELNTINFIIFSLIIFYIIVRRLRPRKFRISRIYIWTIIYILLILFLAVQIRDLLILLSLPASGILGYILGLKILERREIRFFYKNGILYYKWPTSIIALWSGLFVIRLFLEFLLSKNIIILSVVDLLLSFSTGLIVSASIITVKRAKQFSV</sequence>
<keyword evidence="3" id="KW-1185">Reference proteome</keyword>
<reference evidence="2 3" key="1">
    <citation type="journal article" date="2022" name="Microbiol. Resour. Announc.">
        <title>Complete Genome Sequence of the Hyperthermophilic and Acidophilic Archaeon Saccharolobus caldissimus Strain HS-3T.</title>
        <authorList>
            <person name="Sakai H.D."/>
            <person name="Kurosawa N."/>
        </authorList>
    </citation>
    <scope>NUCLEOTIDE SEQUENCE [LARGE SCALE GENOMIC DNA]</scope>
    <source>
        <strain evidence="2 3">JCM32116</strain>
    </source>
</reference>
<keyword evidence="1" id="KW-0812">Transmembrane</keyword>
<feature type="transmembrane region" description="Helical" evidence="1">
    <location>
        <begin position="124"/>
        <end position="149"/>
    </location>
</feature>
<dbReference type="GeneID" id="68865637"/>
<dbReference type="EMBL" id="AP025226">
    <property type="protein sequence ID" value="BDB97877.1"/>
    <property type="molecule type" value="Genomic_DNA"/>
</dbReference>
<protein>
    <recommendedName>
        <fullName evidence="4">DUF1453 domain-containing protein</fullName>
    </recommendedName>
</protein>
<organism evidence="2 3">
    <name type="scientific">Saccharolobus caldissimus</name>
    <dbReference type="NCBI Taxonomy" id="1702097"/>
    <lineage>
        <taxon>Archaea</taxon>
        <taxon>Thermoproteota</taxon>
        <taxon>Thermoprotei</taxon>
        <taxon>Sulfolobales</taxon>
        <taxon>Sulfolobaceae</taxon>
        <taxon>Saccharolobus</taxon>
    </lineage>
</organism>
<proteinExistence type="predicted"/>
<name>A0AAQ4CPZ6_9CREN</name>
<dbReference type="RefSeq" id="WP_229571841.1">
    <property type="nucleotide sequence ID" value="NZ_AP025226.1"/>
</dbReference>
<feature type="transmembrane region" description="Helical" evidence="1">
    <location>
        <begin position="60"/>
        <end position="80"/>
    </location>
</feature>
<keyword evidence="1" id="KW-0472">Membrane</keyword>
<feature type="transmembrane region" description="Helical" evidence="1">
    <location>
        <begin position="37"/>
        <end position="54"/>
    </location>
</feature>
<evidence type="ECO:0000313" key="2">
    <source>
        <dbReference type="EMBL" id="BDB97877.1"/>
    </source>
</evidence>
<feature type="transmembrane region" description="Helical" evidence="1">
    <location>
        <begin position="92"/>
        <end position="112"/>
    </location>
</feature>
<dbReference type="AlphaFoldDB" id="A0AAQ4CPZ6"/>
<accession>A0AAQ4CPZ6</accession>
<evidence type="ECO:0008006" key="4">
    <source>
        <dbReference type="Google" id="ProtNLM"/>
    </source>
</evidence>
<dbReference type="Proteomes" id="UP001319921">
    <property type="component" value="Chromosome"/>
</dbReference>
<evidence type="ECO:0000256" key="1">
    <source>
        <dbReference type="SAM" id="Phobius"/>
    </source>
</evidence>
<keyword evidence="1" id="KW-1133">Transmembrane helix</keyword>
<feature type="transmembrane region" description="Helical" evidence="1">
    <location>
        <begin position="6"/>
        <end position="25"/>
    </location>
</feature>
<dbReference type="KEGG" id="scas:SACC_08940"/>
<evidence type="ECO:0000313" key="3">
    <source>
        <dbReference type="Proteomes" id="UP001319921"/>
    </source>
</evidence>